<gene>
    <name evidence="4" type="ORF">LWC34_06550</name>
</gene>
<dbReference type="SMART" id="SM00382">
    <property type="entry name" value="AAA"/>
    <property type="match status" value="1"/>
</dbReference>
<feature type="region of interest" description="Disordered" evidence="1">
    <location>
        <begin position="288"/>
        <end position="307"/>
    </location>
</feature>
<keyword evidence="2" id="KW-1133">Transmembrane helix</keyword>
<evidence type="ECO:0000313" key="5">
    <source>
        <dbReference type="Proteomes" id="UP001521150"/>
    </source>
</evidence>
<feature type="domain" description="AAA+ ATPase" evidence="3">
    <location>
        <begin position="437"/>
        <end position="602"/>
    </location>
</feature>
<feature type="compositionally biased region" description="Basic and acidic residues" evidence="1">
    <location>
        <begin position="7"/>
        <end position="22"/>
    </location>
</feature>
<dbReference type="Pfam" id="PF13401">
    <property type="entry name" value="AAA_22"/>
    <property type="match status" value="1"/>
</dbReference>
<evidence type="ECO:0000256" key="2">
    <source>
        <dbReference type="SAM" id="Phobius"/>
    </source>
</evidence>
<feature type="transmembrane region" description="Helical" evidence="2">
    <location>
        <begin position="176"/>
        <end position="199"/>
    </location>
</feature>
<protein>
    <recommendedName>
        <fullName evidence="3">AAA+ ATPase domain-containing protein</fullName>
    </recommendedName>
</protein>
<evidence type="ECO:0000256" key="1">
    <source>
        <dbReference type="SAM" id="MobiDB-lite"/>
    </source>
</evidence>
<evidence type="ECO:0000313" key="4">
    <source>
        <dbReference type="EMBL" id="MCE7002491.1"/>
    </source>
</evidence>
<comment type="caution">
    <text evidence="4">The sequence shown here is derived from an EMBL/GenBank/DDBJ whole genome shotgun (WGS) entry which is preliminary data.</text>
</comment>
<dbReference type="EMBL" id="JAJVCN010000001">
    <property type="protein sequence ID" value="MCE7002491.1"/>
    <property type="molecule type" value="Genomic_DNA"/>
</dbReference>
<dbReference type="Gene3D" id="3.40.50.300">
    <property type="entry name" value="P-loop containing nucleotide triphosphate hydrolases"/>
    <property type="match status" value="1"/>
</dbReference>
<name>A0ABS8Z3I7_9PSEU</name>
<organism evidence="4 5">
    <name type="scientific">Kibdelosporangium philippinense</name>
    <dbReference type="NCBI Taxonomy" id="211113"/>
    <lineage>
        <taxon>Bacteria</taxon>
        <taxon>Bacillati</taxon>
        <taxon>Actinomycetota</taxon>
        <taxon>Actinomycetes</taxon>
        <taxon>Pseudonocardiales</taxon>
        <taxon>Pseudonocardiaceae</taxon>
        <taxon>Kibdelosporangium</taxon>
    </lineage>
</organism>
<proteinExistence type="predicted"/>
<keyword evidence="2" id="KW-0812">Transmembrane</keyword>
<dbReference type="SUPFAM" id="SSF52540">
    <property type="entry name" value="P-loop containing nucleoside triphosphate hydrolases"/>
    <property type="match status" value="1"/>
</dbReference>
<keyword evidence="5" id="KW-1185">Reference proteome</keyword>
<feature type="transmembrane region" description="Helical" evidence="2">
    <location>
        <begin position="76"/>
        <end position="98"/>
    </location>
</feature>
<dbReference type="Proteomes" id="UP001521150">
    <property type="component" value="Unassembled WGS sequence"/>
</dbReference>
<dbReference type="RefSeq" id="WP_233723674.1">
    <property type="nucleotide sequence ID" value="NZ_JAJVCN010000001.1"/>
</dbReference>
<keyword evidence="2" id="KW-0472">Membrane</keyword>
<feature type="transmembrane region" description="Helical" evidence="2">
    <location>
        <begin position="239"/>
        <end position="258"/>
    </location>
</feature>
<evidence type="ECO:0000259" key="3">
    <source>
        <dbReference type="SMART" id="SM00382"/>
    </source>
</evidence>
<sequence length="786" mass="85398">MRIPRNNPRDHDRDHADREHGADNPGNAVEAIRAACVDGVACARRIGAEPERGRWAPIVRRVRHARLRVCAAPRAVWVWLVGYWPGLAYLPIAARAVVGWSGWSYVARAARLCARWIRRATVALRRATRWTWRRVRPVLEWLWRKAEPYVRDAAGWLVHTAPQLALRLAWRFVRWFVRWAPVTLAKTIGLAAVGLWWLLARLARFILAYPEYAGVLAEAEAEGRARHAKTLRERWRRAAVRRLVGVLVTCVVTCVLVGRAVVRYGTPATVVLVAVAVGVLAGVGRAIRPRPERGPDAPDDEPGPDEPYPIADAHTRAEAADCVARAVRAEGIELRMTGDAARQPWGWQVPVILRRGTPAGLISKLGELETTLDLPTGGLLAATDRTRRARVVLRLAERDPFASLTPAPFHAPGSVSLRDTLTIAQRMDGTDLGLCLLGVHGVVIGNSGAGKSMALRALADAVTACRDAQVWDLDPAGDGLDVFGDAIARPERTPAGIEEALADAVALAESRPKLFSELGMPGAWQPDPQHAAVVVFVDEYHHLSDRAKALAVRLLRIGRKGRVSLILAAAEATSDTLGSAIADTTALKILMPCRHADVRLVLGANMIAEGWRPDRLNPATGESAEDAGKCYVYAAGARDPIVSKIRPLDAEEASERGAHRALHGIAQIDAVSWGHARSRRTDTTSGGTGTPDTDAIASPAGLPGTVDGRAVGDVIDAFGPEAKLWTDEVLARLARLDSDRYADWTPEELAATLRPLGVTPRGIKRDGRNRNGYYRNEIIAAFWGLS</sequence>
<dbReference type="InterPro" id="IPR027417">
    <property type="entry name" value="P-loop_NTPase"/>
</dbReference>
<feature type="region of interest" description="Disordered" evidence="1">
    <location>
        <begin position="676"/>
        <end position="701"/>
    </location>
</feature>
<reference evidence="4 5" key="1">
    <citation type="submission" date="2021-12" db="EMBL/GenBank/DDBJ databases">
        <title>Genome sequence of Kibdelosporangium philippinense ATCC 49844.</title>
        <authorList>
            <person name="Fedorov E.A."/>
            <person name="Omeragic M."/>
            <person name="Shalygina K.F."/>
            <person name="Maclea K.S."/>
        </authorList>
    </citation>
    <scope>NUCLEOTIDE SEQUENCE [LARGE SCALE GENOMIC DNA]</scope>
    <source>
        <strain evidence="4 5">ATCC 49844</strain>
    </source>
</reference>
<accession>A0ABS8Z3I7</accession>
<dbReference type="InterPro" id="IPR003593">
    <property type="entry name" value="AAA+_ATPase"/>
</dbReference>
<feature type="region of interest" description="Disordered" evidence="1">
    <location>
        <begin position="1"/>
        <end position="25"/>
    </location>
</feature>
<dbReference type="InterPro" id="IPR049945">
    <property type="entry name" value="AAA_22"/>
</dbReference>